<dbReference type="Pfam" id="PF00499">
    <property type="entry name" value="Oxidored_q3"/>
    <property type="match status" value="1"/>
</dbReference>
<feature type="transmembrane region" description="Helical" evidence="2">
    <location>
        <begin position="32"/>
        <end position="49"/>
    </location>
</feature>
<keyword evidence="2" id="KW-0472">Membrane</keyword>
<dbReference type="RefSeq" id="WP_379951242.1">
    <property type="nucleotide sequence ID" value="NZ_JAPCYI010000001.1"/>
</dbReference>
<sequence>MSGELLAFLALSLIAIMGGVLMLNFTKVMHMMLALVFTFLSIAGLYITLSAEFVGVVQVLIYSGAVTIIMIFGIMLTKQDDESEGKSKLRSLLVFIGVVAFGAVMYYAVNNTEFTPATDAPALHKENTKQIGEMLYTKYIIPFELVSVLLLVALVGAIILAKGDGKEEGRSHE</sequence>
<dbReference type="PANTHER" id="PTHR33269">
    <property type="entry name" value="NADH-UBIQUINONE OXIDOREDUCTASE CHAIN 6"/>
    <property type="match status" value="1"/>
</dbReference>
<comment type="similarity">
    <text evidence="1 2">Belongs to the complex I subunit 6 family.</text>
</comment>
<dbReference type="GO" id="GO:0050136">
    <property type="term" value="F:NADH dehydrogenase (quinone) (non-electrogenic) activity"/>
    <property type="evidence" value="ECO:0007669"/>
    <property type="project" value="UniProtKB-EC"/>
</dbReference>
<keyword evidence="3" id="KW-0560">Oxidoreductase</keyword>
<keyword evidence="4" id="KW-1185">Reference proteome</keyword>
<gene>
    <name evidence="3" type="ORF">ACFFMS_22130</name>
</gene>
<keyword evidence="2" id="KW-1133">Transmembrane helix</keyword>
<dbReference type="InterPro" id="IPR042106">
    <property type="entry name" value="Nuo/plastoQ_OxRdtase_6_NuoJ"/>
</dbReference>
<keyword evidence="2" id="KW-0812">Transmembrane</keyword>
<comment type="subcellular location">
    <subcellularLocation>
        <location evidence="2">Cell membrane</location>
        <topology evidence="2">Multi-pass membrane protein</topology>
    </subcellularLocation>
</comment>
<comment type="catalytic activity">
    <reaction evidence="2">
        <text>a quinone + NADH + 5 H(+)(in) = a quinol + NAD(+) + 4 H(+)(out)</text>
        <dbReference type="Rhea" id="RHEA:57888"/>
        <dbReference type="ChEBI" id="CHEBI:15378"/>
        <dbReference type="ChEBI" id="CHEBI:24646"/>
        <dbReference type="ChEBI" id="CHEBI:57540"/>
        <dbReference type="ChEBI" id="CHEBI:57945"/>
        <dbReference type="ChEBI" id="CHEBI:132124"/>
    </reaction>
</comment>
<dbReference type="Gene3D" id="1.20.120.1200">
    <property type="entry name" value="NADH-ubiquinone/plastoquinone oxidoreductase chain 6, subunit NuoJ"/>
    <property type="match status" value="1"/>
</dbReference>
<name>A0ABV5WK76_9BACI</name>
<comment type="caution">
    <text evidence="3">The sequence shown here is derived from an EMBL/GenBank/DDBJ whole genome shotgun (WGS) entry which is preliminary data.</text>
</comment>
<dbReference type="Proteomes" id="UP001589609">
    <property type="component" value="Unassembled WGS sequence"/>
</dbReference>
<keyword evidence="2" id="KW-0520">NAD</keyword>
<feature type="transmembrane region" description="Helical" evidence="2">
    <location>
        <begin position="139"/>
        <end position="161"/>
    </location>
</feature>
<keyword evidence="2" id="KW-1003">Cell membrane</keyword>
<dbReference type="PANTHER" id="PTHR33269:SF17">
    <property type="entry name" value="NADH-UBIQUINONE OXIDOREDUCTASE CHAIN 6"/>
    <property type="match status" value="1"/>
</dbReference>
<evidence type="ECO:0000313" key="4">
    <source>
        <dbReference type="Proteomes" id="UP001589609"/>
    </source>
</evidence>
<feature type="transmembrane region" description="Helical" evidence="2">
    <location>
        <begin position="55"/>
        <end position="77"/>
    </location>
</feature>
<accession>A0ABV5WK76</accession>
<dbReference type="EMBL" id="JBHMAF010000180">
    <property type="protein sequence ID" value="MFB9760975.1"/>
    <property type="molecule type" value="Genomic_DNA"/>
</dbReference>
<keyword evidence="2" id="KW-0874">Quinone</keyword>
<organism evidence="3 4">
    <name type="scientific">Ectobacillus funiculus</name>
    <dbReference type="NCBI Taxonomy" id="137993"/>
    <lineage>
        <taxon>Bacteria</taxon>
        <taxon>Bacillati</taxon>
        <taxon>Bacillota</taxon>
        <taxon>Bacilli</taxon>
        <taxon>Bacillales</taxon>
        <taxon>Bacillaceae</taxon>
        <taxon>Ectobacillus</taxon>
    </lineage>
</organism>
<proteinExistence type="inferred from homology"/>
<protein>
    <recommendedName>
        <fullName evidence="2">NADH-quinone oxidoreductase subunit J</fullName>
        <ecNumber evidence="2">7.1.1.-</ecNumber>
    </recommendedName>
</protein>
<feature type="transmembrane region" description="Helical" evidence="2">
    <location>
        <begin position="6"/>
        <end position="25"/>
    </location>
</feature>
<dbReference type="NCBIfam" id="NF005168">
    <property type="entry name" value="PRK06638.2-3"/>
    <property type="match status" value="1"/>
</dbReference>
<dbReference type="EC" id="7.1.1.-" evidence="2"/>
<comment type="function">
    <text evidence="2">NDH-1 shuttles electrons from NADH, via FMN and iron-sulfur (Fe-S) centers, to quinones in the respiratory chain. Couples the redox reaction to proton translocation (for every two electrons transferred, four hydrogen ions are translocated across the cytoplasmic membrane), and thus conserves the redox energy in a proton gradient.</text>
</comment>
<evidence type="ECO:0000313" key="3">
    <source>
        <dbReference type="EMBL" id="MFB9760975.1"/>
    </source>
</evidence>
<evidence type="ECO:0000256" key="1">
    <source>
        <dbReference type="ARBA" id="ARBA00005698"/>
    </source>
</evidence>
<evidence type="ECO:0000256" key="2">
    <source>
        <dbReference type="RuleBase" id="RU004429"/>
    </source>
</evidence>
<dbReference type="InterPro" id="IPR001457">
    <property type="entry name" value="NADH_UbQ/plastoQ_OxRdtase_su6"/>
</dbReference>
<feature type="transmembrane region" description="Helical" evidence="2">
    <location>
        <begin position="89"/>
        <end position="109"/>
    </location>
</feature>
<reference evidence="3 4" key="1">
    <citation type="submission" date="2024-09" db="EMBL/GenBank/DDBJ databases">
        <authorList>
            <person name="Sun Q."/>
            <person name="Mori K."/>
        </authorList>
    </citation>
    <scope>NUCLEOTIDE SEQUENCE [LARGE SCALE GENOMIC DNA]</scope>
    <source>
        <strain evidence="3 4">JCM 11201</strain>
    </source>
</reference>